<dbReference type="PANTHER" id="PTHR38465:SF2">
    <property type="entry name" value="HTH-TYPE TRANSCRIPTIONAL REGULATOR MMPR5"/>
    <property type="match status" value="1"/>
</dbReference>
<dbReference type="GO" id="GO:0003700">
    <property type="term" value="F:DNA-binding transcription factor activity"/>
    <property type="evidence" value="ECO:0007669"/>
    <property type="project" value="InterPro"/>
</dbReference>
<dbReference type="OrthoDB" id="67158at2"/>
<accession>A0A1I3XIV4</accession>
<dbReference type="AlphaFoldDB" id="A0A1I3XIV4"/>
<evidence type="ECO:0000313" key="5">
    <source>
        <dbReference type="EMBL" id="SFK19445.1"/>
    </source>
</evidence>
<organism evidence="5 6">
    <name type="scientific">Amycolatopsis sacchari</name>
    <dbReference type="NCBI Taxonomy" id="115433"/>
    <lineage>
        <taxon>Bacteria</taxon>
        <taxon>Bacillati</taxon>
        <taxon>Actinomycetota</taxon>
        <taxon>Actinomycetes</taxon>
        <taxon>Pseudonocardiales</taxon>
        <taxon>Pseudonocardiaceae</taxon>
        <taxon>Amycolatopsis</taxon>
    </lineage>
</organism>
<dbReference type="Pfam" id="PF12802">
    <property type="entry name" value="MarR_2"/>
    <property type="match status" value="1"/>
</dbReference>
<dbReference type="InterPro" id="IPR052362">
    <property type="entry name" value="HTH-GbsR_regulator"/>
</dbReference>
<gene>
    <name evidence="5" type="ORF">SAMN05421835_115130</name>
</gene>
<protein>
    <submittedName>
        <fullName evidence="5">MarR family protein</fullName>
    </submittedName>
</protein>
<feature type="domain" description="HTH marR-type" evidence="4">
    <location>
        <begin position="28"/>
        <end position="85"/>
    </location>
</feature>
<dbReference type="InterPro" id="IPR036390">
    <property type="entry name" value="WH_DNA-bd_sf"/>
</dbReference>
<keyword evidence="6" id="KW-1185">Reference proteome</keyword>
<name>A0A1I3XIV4_9PSEU</name>
<keyword evidence="1" id="KW-0805">Transcription regulation</keyword>
<keyword evidence="3" id="KW-0804">Transcription</keyword>
<dbReference type="SUPFAM" id="SSF46785">
    <property type="entry name" value="Winged helix' DNA-binding domain"/>
    <property type="match status" value="1"/>
</dbReference>
<dbReference type="InterPro" id="IPR000835">
    <property type="entry name" value="HTH_MarR-typ"/>
</dbReference>
<dbReference type="STRING" id="115433.SAMN05421835_115130"/>
<evidence type="ECO:0000256" key="2">
    <source>
        <dbReference type="ARBA" id="ARBA00023125"/>
    </source>
</evidence>
<dbReference type="Proteomes" id="UP000199025">
    <property type="component" value="Unassembled WGS sequence"/>
</dbReference>
<sequence length="169" mass="19494">MPSEDTLGEDRRLAFVEEMGLLWEAEALSPMQGRVLAYLMLSNEPYCSSAELAEALRASKGSISTATRVLADAGLIRRVPVPGQRGHFFRTEDDVWGAFLAGERLHLRRQRAYAEAVIAELGESDVRPRRRLVNMRDYMRWLEEQHHRTMREWQEYKRKRDEGGEGTES</sequence>
<proteinExistence type="predicted"/>
<dbReference type="InterPro" id="IPR036388">
    <property type="entry name" value="WH-like_DNA-bd_sf"/>
</dbReference>
<evidence type="ECO:0000256" key="1">
    <source>
        <dbReference type="ARBA" id="ARBA00023015"/>
    </source>
</evidence>
<dbReference type="Gene3D" id="1.10.10.10">
    <property type="entry name" value="Winged helix-like DNA-binding domain superfamily/Winged helix DNA-binding domain"/>
    <property type="match status" value="1"/>
</dbReference>
<keyword evidence="2" id="KW-0238">DNA-binding</keyword>
<dbReference type="EMBL" id="FORP01000015">
    <property type="protein sequence ID" value="SFK19445.1"/>
    <property type="molecule type" value="Genomic_DNA"/>
</dbReference>
<evidence type="ECO:0000259" key="4">
    <source>
        <dbReference type="Pfam" id="PF12802"/>
    </source>
</evidence>
<reference evidence="5 6" key="1">
    <citation type="submission" date="2016-10" db="EMBL/GenBank/DDBJ databases">
        <authorList>
            <person name="de Groot N.N."/>
        </authorList>
    </citation>
    <scope>NUCLEOTIDE SEQUENCE [LARGE SCALE GENOMIC DNA]</scope>
    <source>
        <strain evidence="5 6">DSM 44468</strain>
    </source>
</reference>
<dbReference type="PANTHER" id="PTHR38465">
    <property type="entry name" value="HTH-TYPE TRANSCRIPTIONAL REGULATOR MJ1563-RELATED"/>
    <property type="match status" value="1"/>
</dbReference>
<evidence type="ECO:0000313" key="6">
    <source>
        <dbReference type="Proteomes" id="UP000199025"/>
    </source>
</evidence>
<evidence type="ECO:0000256" key="3">
    <source>
        <dbReference type="ARBA" id="ARBA00023163"/>
    </source>
</evidence>
<dbReference type="GO" id="GO:0003677">
    <property type="term" value="F:DNA binding"/>
    <property type="evidence" value="ECO:0007669"/>
    <property type="project" value="UniProtKB-KW"/>
</dbReference>
<dbReference type="RefSeq" id="WP_091511487.1">
    <property type="nucleotide sequence ID" value="NZ_CBDRCA010000041.1"/>
</dbReference>